<dbReference type="RefSeq" id="WP_095606453.1">
    <property type="nucleotide sequence ID" value="NZ_NSKE01000006.1"/>
</dbReference>
<dbReference type="EMBL" id="NSKE01000006">
    <property type="protein sequence ID" value="PAU93777.1"/>
    <property type="molecule type" value="Genomic_DNA"/>
</dbReference>
<organism evidence="2 3">
    <name type="scientific">Fodinibius salipaludis</name>
    <dbReference type="NCBI Taxonomy" id="2032627"/>
    <lineage>
        <taxon>Bacteria</taxon>
        <taxon>Pseudomonadati</taxon>
        <taxon>Balneolota</taxon>
        <taxon>Balneolia</taxon>
        <taxon>Balneolales</taxon>
        <taxon>Balneolaceae</taxon>
        <taxon>Fodinibius</taxon>
    </lineage>
</organism>
<dbReference type="Proteomes" id="UP000218831">
    <property type="component" value="Unassembled WGS sequence"/>
</dbReference>
<evidence type="ECO:0000313" key="3">
    <source>
        <dbReference type="Proteomes" id="UP000218831"/>
    </source>
</evidence>
<keyword evidence="3" id="KW-1185">Reference proteome</keyword>
<protein>
    <submittedName>
        <fullName evidence="2">Uncharacterized protein</fullName>
    </submittedName>
</protein>
<sequence length="226" mass="25851">MDTKSKKREVWGFRISIIAIIISLLSVGINYWTYYESQMDQLKVKLESTGMSDVPVVLEHHESLPSLNPLEDYIVCQFTNIGNRPISITDFFLTELKNGEEYGFGLMNLGLYNDNFEEISLPINLDVGESTKRYLRITLDIDSTSYAILRENFEVGKTYSKSKVVEYLAKENGIDIYGNEVKYSKIGNGYSINKGIIGQGKSQTVIAYFKTGRGYLFEDKYRTKNF</sequence>
<feature type="transmembrane region" description="Helical" evidence="1">
    <location>
        <begin position="12"/>
        <end position="34"/>
    </location>
</feature>
<keyword evidence="1" id="KW-0812">Transmembrane</keyword>
<comment type="caution">
    <text evidence="2">The sequence shown here is derived from an EMBL/GenBank/DDBJ whole genome shotgun (WGS) entry which is preliminary data.</text>
</comment>
<proteinExistence type="predicted"/>
<gene>
    <name evidence="2" type="ORF">CK503_08875</name>
</gene>
<keyword evidence="1" id="KW-1133">Transmembrane helix</keyword>
<reference evidence="2 3" key="1">
    <citation type="submission" date="2017-08" db="EMBL/GenBank/DDBJ databases">
        <title>Aliifodinibius alkalisoli sp. nov., isolated from saline alkaline soil.</title>
        <authorList>
            <person name="Liu D."/>
            <person name="Zhang G."/>
        </authorList>
    </citation>
    <scope>NUCLEOTIDE SEQUENCE [LARGE SCALE GENOMIC DNA]</scope>
    <source>
        <strain evidence="2 3">WN023</strain>
    </source>
</reference>
<keyword evidence="1" id="KW-0472">Membrane</keyword>
<accession>A0A2A2GAA2</accession>
<name>A0A2A2GAA2_9BACT</name>
<evidence type="ECO:0000256" key="1">
    <source>
        <dbReference type="SAM" id="Phobius"/>
    </source>
</evidence>
<dbReference type="AlphaFoldDB" id="A0A2A2GAA2"/>
<evidence type="ECO:0000313" key="2">
    <source>
        <dbReference type="EMBL" id="PAU93777.1"/>
    </source>
</evidence>